<evidence type="ECO:0000313" key="4">
    <source>
        <dbReference type="EMBL" id="XDI06850.1"/>
    </source>
</evidence>
<dbReference type="RefSeq" id="WP_368499228.1">
    <property type="nucleotide sequence ID" value="NZ_CP162511.1"/>
</dbReference>
<evidence type="ECO:0000256" key="3">
    <source>
        <dbReference type="RuleBase" id="RU003560"/>
    </source>
</evidence>
<dbReference type="PANTHER" id="PTHR43094:SF1">
    <property type="entry name" value="AMINOTRANSFERASE CLASS-III"/>
    <property type="match status" value="1"/>
</dbReference>
<dbReference type="GO" id="GO:0030170">
    <property type="term" value="F:pyridoxal phosphate binding"/>
    <property type="evidence" value="ECO:0007669"/>
    <property type="project" value="InterPro"/>
</dbReference>
<proteinExistence type="inferred from homology"/>
<dbReference type="InterPro" id="IPR015424">
    <property type="entry name" value="PyrdxlP-dep_Trfase"/>
</dbReference>
<dbReference type="AlphaFoldDB" id="A0AB39BK01"/>
<dbReference type="PANTHER" id="PTHR43094">
    <property type="entry name" value="AMINOTRANSFERASE"/>
    <property type="match status" value="1"/>
</dbReference>
<keyword evidence="4" id="KW-0032">Aminotransferase</keyword>
<organism evidence="4">
    <name type="scientific">Herbiconiux sp. A18JL235</name>
    <dbReference type="NCBI Taxonomy" id="3152363"/>
    <lineage>
        <taxon>Bacteria</taxon>
        <taxon>Bacillati</taxon>
        <taxon>Actinomycetota</taxon>
        <taxon>Actinomycetes</taxon>
        <taxon>Micrococcales</taxon>
        <taxon>Microbacteriaceae</taxon>
        <taxon>Herbiconiux</taxon>
    </lineage>
</organism>
<dbReference type="InterPro" id="IPR005814">
    <property type="entry name" value="Aminotrans_3"/>
</dbReference>
<protein>
    <submittedName>
        <fullName evidence="4">Aspartate aminotransferase family protein</fullName>
    </submittedName>
</protein>
<dbReference type="SUPFAM" id="SSF53383">
    <property type="entry name" value="PLP-dependent transferases"/>
    <property type="match status" value="1"/>
</dbReference>
<keyword evidence="2 3" id="KW-0663">Pyridoxal phosphate</keyword>
<dbReference type="Gene3D" id="3.90.1150.10">
    <property type="entry name" value="Aspartate Aminotransferase, domain 1"/>
    <property type="match status" value="1"/>
</dbReference>
<dbReference type="NCBIfam" id="NF004718">
    <property type="entry name" value="PRK06062.1"/>
    <property type="match status" value="1"/>
</dbReference>
<dbReference type="InterPro" id="IPR015421">
    <property type="entry name" value="PyrdxlP-dep_Trfase_major"/>
</dbReference>
<comment type="similarity">
    <text evidence="1 3">Belongs to the class-III pyridoxal-phosphate-dependent aminotransferase family.</text>
</comment>
<evidence type="ECO:0000256" key="2">
    <source>
        <dbReference type="ARBA" id="ARBA00022898"/>
    </source>
</evidence>
<keyword evidence="4" id="KW-0808">Transferase</keyword>
<dbReference type="EMBL" id="CP162511">
    <property type="protein sequence ID" value="XDI06850.1"/>
    <property type="molecule type" value="Genomic_DNA"/>
</dbReference>
<evidence type="ECO:0000256" key="1">
    <source>
        <dbReference type="ARBA" id="ARBA00008954"/>
    </source>
</evidence>
<dbReference type="GO" id="GO:0008483">
    <property type="term" value="F:transaminase activity"/>
    <property type="evidence" value="ECO:0007669"/>
    <property type="project" value="UniProtKB-KW"/>
</dbReference>
<reference evidence="4" key="1">
    <citation type="submission" date="2024-05" db="EMBL/GenBank/DDBJ databases">
        <title>Herbiconiux sp. A18JL235.</title>
        <authorList>
            <person name="Zhang G."/>
        </authorList>
    </citation>
    <scope>NUCLEOTIDE SEQUENCE</scope>
    <source>
        <strain evidence="4">A18JL235</strain>
    </source>
</reference>
<gene>
    <name evidence="4" type="ORF">ABFY20_07030</name>
</gene>
<dbReference type="CDD" id="cd00610">
    <property type="entry name" value="OAT_like"/>
    <property type="match status" value="1"/>
</dbReference>
<name>A0AB39BK01_9MICO</name>
<dbReference type="Pfam" id="PF00202">
    <property type="entry name" value="Aminotran_3"/>
    <property type="match status" value="1"/>
</dbReference>
<dbReference type="InterPro" id="IPR015422">
    <property type="entry name" value="PyrdxlP-dep_Trfase_small"/>
</dbReference>
<dbReference type="Gene3D" id="3.40.640.10">
    <property type="entry name" value="Type I PLP-dependent aspartate aminotransferase-like (Major domain)"/>
    <property type="match status" value="1"/>
</dbReference>
<accession>A0AB39BK01</accession>
<dbReference type="GO" id="GO:0005829">
    <property type="term" value="C:cytosol"/>
    <property type="evidence" value="ECO:0007669"/>
    <property type="project" value="TreeGrafter"/>
</dbReference>
<sequence>MSVEEEGTEKQRLTRELDQAHVFHSWSAQGALNPMVIAGGLGATVWDFEGREYLDFSSQLVNTNIGHQHPAVVAAIKEQADVLTTVAPAHANLTRGKAAQKILEKAGSSFSKVFFTNGGADANENAIRMARLHTGRDKVLSTYRSYHGNTGAAVVATGDWRRVPNEYSRGHVHFFGPFSYRSEFWAESPEQESERALHHLRRVIQAEGPASIAAILLETVPGTAGVIVPPPGYLAGVRALADEYGIVLIFDEVMAGFGRTGGWFAFQSLAEDGVVVQPDLITFAKGVNSGYVPAGGVIISPSIAEQFDDAVFPGGLTYSGHPLAMAAIVGTIDAMEAEGIVANAERIGREKLAPGLAALAGKYELIGEVRGLGVFWALDLVTDRETREPVPASVVGALKSALLERGLLPFFADNRLHVVPPCVVTDDEVDRALAIYDEAFASLAS</sequence>